<dbReference type="NCBIfam" id="TIGR04283">
    <property type="entry name" value="glyco_like_mftF"/>
    <property type="match status" value="1"/>
</dbReference>
<organism evidence="7 8">
    <name type="scientific">Apatococcus lobatus</name>
    <dbReference type="NCBI Taxonomy" id="904363"/>
    <lineage>
        <taxon>Eukaryota</taxon>
        <taxon>Viridiplantae</taxon>
        <taxon>Chlorophyta</taxon>
        <taxon>core chlorophytes</taxon>
        <taxon>Trebouxiophyceae</taxon>
        <taxon>Chlorellales</taxon>
        <taxon>Chlorellaceae</taxon>
        <taxon>Apatococcus</taxon>
    </lineage>
</organism>
<dbReference type="Proteomes" id="UP001438707">
    <property type="component" value="Unassembled WGS sequence"/>
</dbReference>
<evidence type="ECO:0000256" key="2">
    <source>
        <dbReference type="ARBA" id="ARBA00022475"/>
    </source>
</evidence>
<dbReference type="PANTHER" id="PTHR43646">
    <property type="entry name" value="GLYCOSYLTRANSFERASE"/>
    <property type="match status" value="1"/>
</dbReference>
<proteinExistence type="predicted"/>
<accession>A0AAW1S4B5</accession>
<keyword evidence="4" id="KW-0808">Transferase</keyword>
<keyword evidence="2" id="KW-1003">Cell membrane</keyword>
<keyword evidence="5" id="KW-0472">Membrane</keyword>
<dbReference type="InterPro" id="IPR001173">
    <property type="entry name" value="Glyco_trans_2-like"/>
</dbReference>
<evidence type="ECO:0000256" key="5">
    <source>
        <dbReference type="ARBA" id="ARBA00023136"/>
    </source>
</evidence>
<dbReference type="Pfam" id="PF00535">
    <property type="entry name" value="Glycos_transf_2"/>
    <property type="match status" value="1"/>
</dbReference>
<evidence type="ECO:0000313" key="7">
    <source>
        <dbReference type="EMBL" id="KAK9840393.1"/>
    </source>
</evidence>
<feature type="domain" description="Glycosyltransferase 2-like" evidence="6">
    <location>
        <begin position="11"/>
        <end position="106"/>
    </location>
</feature>
<dbReference type="CDD" id="cd02522">
    <property type="entry name" value="GT_2_like_a"/>
    <property type="match status" value="1"/>
</dbReference>
<reference evidence="7 8" key="1">
    <citation type="journal article" date="2024" name="Nat. Commun.">
        <title>Phylogenomics reveals the evolutionary origins of lichenization in chlorophyte algae.</title>
        <authorList>
            <person name="Puginier C."/>
            <person name="Libourel C."/>
            <person name="Otte J."/>
            <person name="Skaloud P."/>
            <person name="Haon M."/>
            <person name="Grisel S."/>
            <person name="Petersen M."/>
            <person name="Berrin J.G."/>
            <person name="Delaux P.M."/>
            <person name="Dal Grande F."/>
            <person name="Keller J."/>
        </authorList>
    </citation>
    <scope>NUCLEOTIDE SEQUENCE [LARGE SCALE GENOMIC DNA]</scope>
    <source>
        <strain evidence="7 8">SAG 2145</strain>
    </source>
</reference>
<sequence>MCCVGSSDVVSVVIPCLNEADRIEQAVKSALSQPTHAQVEVIVVDGQSTDKTVPLAKKHGIKVLSCKPSRSNQMNLGADHARGKLLLFLHADCSLPDRYVEAIQATRSRSSPKCRWGAFETIKLDVPGWQSSFLQATVRLRSGLLHFPYGDQAIFVEKDLFRSIGGFKQMPLLEDVDLVCRLRKLGPPALVRQPITTSARRWQRLGLFQTTLMNQGGTAPPAPHGRQLLTLLANPPTHGPGSQRGSKTGA</sequence>
<dbReference type="GO" id="GO:0016757">
    <property type="term" value="F:glycosyltransferase activity"/>
    <property type="evidence" value="ECO:0007669"/>
    <property type="project" value="UniProtKB-KW"/>
</dbReference>
<dbReference type="AlphaFoldDB" id="A0AAW1S4B5"/>
<gene>
    <name evidence="7" type="ORF">WJX74_009167</name>
</gene>
<dbReference type="PANTHER" id="PTHR43646:SF2">
    <property type="entry name" value="GLYCOSYLTRANSFERASE 2-LIKE DOMAIN-CONTAINING PROTEIN"/>
    <property type="match status" value="1"/>
</dbReference>
<dbReference type="InterPro" id="IPR029044">
    <property type="entry name" value="Nucleotide-diphossugar_trans"/>
</dbReference>
<protein>
    <recommendedName>
        <fullName evidence="6">Glycosyltransferase 2-like domain-containing protein</fullName>
    </recommendedName>
</protein>
<comment type="caution">
    <text evidence="7">The sequence shown here is derived from an EMBL/GenBank/DDBJ whole genome shotgun (WGS) entry which is preliminary data.</text>
</comment>
<dbReference type="EMBL" id="JALJOS010000004">
    <property type="protein sequence ID" value="KAK9840393.1"/>
    <property type="molecule type" value="Genomic_DNA"/>
</dbReference>
<comment type="subcellular location">
    <subcellularLocation>
        <location evidence="1">Cell membrane</location>
    </subcellularLocation>
</comment>
<dbReference type="Gene3D" id="3.90.550.10">
    <property type="entry name" value="Spore Coat Polysaccharide Biosynthesis Protein SpsA, Chain A"/>
    <property type="match status" value="1"/>
</dbReference>
<dbReference type="InterPro" id="IPR026461">
    <property type="entry name" value="Trfase_2_rSAM/seldom_assoc"/>
</dbReference>
<dbReference type="GO" id="GO:0005886">
    <property type="term" value="C:plasma membrane"/>
    <property type="evidence" value="ECO:0007669"/>
    <property type="project" value="UniProtKB-SubCell"/>
</dbReference>
<evidence type="ECO:0000256" key="1">
    <source>
        <dbReference type="ARBA" id="ARBA00004236"/>
    </source>
</evidence>
<evidence type="ECO:0000256" key="4">
    <source>
        <dbReference type="ARBA" id="ARBA00022679"/>
    </source>
</evidence>
<keyword evidence="8" id="KW-1185">Reference proteome</keyword>
<evidence type="ECO:0000313" key="8">
    <source>
        <dbReference type="Proteomes" id="UP001438707"/>
    </source>
</evidence>
<evidence type="ECO:0000256" key="3">
    <source>
        <dbReference type="ARBA" id="ARBA00022676"/>
    </source>
</evidence>
<name>A0AAW1S4B5_9CHLO</name>
<dbReference type="SUPFAM" id="SSF53448">
    <property type="entry name" value="Nucleotide-diphospho-sugar transferases"/>
    <property type="match status" value="1"/>
</dbReference>
<evidence type="ECO:0000259" key="6">
    <source>
        <dbReference type="Pfam" id="PF00535"/>
    </source>
</evidence>
<keyword evidence="3" id="KW-0328">Glycosyltransferase</keyword>